<accession>A0A0D2M3S5</accession>
<organism evidence="1 2">
    <name type="scientific">Monoraphidium neglectum</name>
    <dbReference type="NCBI Taxonomy" id="145388"/>
    <lineage>
        <taxon>Eukaryota</taxon>
        <taxon>Viridiplantae</taxon>
        <taxon>Chlorophyta</taxon>
        <taxon>core chlorophytes</taxon>
        <taxon>Chlorophyceae</taxon>
        <taxon>CS clade</taxon>
        <taxon>Sphaeropleales</taxon>
        <taxon>Selenastraceae</taxon>
        <taxon>Monoraphidium</taxon>
    </lineage>
</organism>
<keyword evidence="2" id="KW-1185">Reference proteome</keyword>
<dbReference type="AlphaFoldDB" id="A0A0D2M3S5"/>
<dbReference type="KEGG" id="mng:MNEG_9755"/>
<dbReference type="OrthoDB" id="424794at2759"/>
<sequence length="146" mass="15802">MALSSAAPDASDTAAQDASVFDAVRVPPLEGRQALASPIKHVTIEQRAPLSQILAETLQLPQQLFVELMRFGAVHYAPVMPKPVKRKNTNLEHLREIRAARRAGMQVLASRRTMRDPTTCAADARAAQPHTIRKSMEADATSGAPA</sequence>
<reference evidence="1 2" key="1">
    <citation type="journal article" date="2013" name="BMC Genomics">
        <title>Reconstruction of the lipid metabolism for the microalga Monoraphidium neglectum from its genome sequence reveals characteristics suitable for biofuel production.</title>
        <authorList>
            <person name="Bogen C."/>
            <person name="Al-Dilaimi A."/>
            <person name="Albersmeier A."/>
            <person name="Wichmann J."/>
            <person name="Grundmann M."/>
            <person name="Rupp O."/>
            <person name="Lauersen K.J."/>
            <person name="Blifernez-Klassen O."/>
            <person name="Kalinowski J."/>
            <person name="Goesmann A."/>
            <person name="Mussgnug J.H."/>
            <person name="Kruse O."/>
        </authorList>
    </citation>
    <scope>NUCLEOTIDE SEQUENCE [LARGE SCALE GENOMIC DNA]</scope>
    <source>
        <strain evidence="1 2">SAG 48.87</strain>
    </source>
</reference>
<evidence type="ECO:0000313" key="1">
    <source>
        <dbReference type="EMBL" id="KIY98209.1"/>
    </source>
</evidence>
<dbReference type="Proteomes" id="UP000054498">
    <property type="component" value="Unassembled WGS sequence"/>
</dbReference>
<dbReference type="GeneID" id="25742630"/>
<dbReference type="RefSeq" id="XP_013897229.1">
    <property type="nucleotide sequence ID" value="XM_014041775.1"/>
</dbReference>
<evidence type="ECO:0000313" key="2">
    <source>
        <dbReference type="Proteomes" id="UP000054498"/>
    </source>
</evidence>
<gene>
    <name evidence="1" type="ORF">MNEG_9755</name>
</gene>
<dbReference type="EMBL" id="KK102271">
    <property type="protein sequence ID" value="KIY98209.1"/>
    <property type="molecule type" value="Genomic_DNA"/>
</dbReference>
<protein>
    <submittedName>
        <fullName evidence="1">Uncharacterized protein</fullName>
    </submittedName>
</protein>
<proteinExistence type="predicted"/>
<name>A0A0D2M3S5_9CHLO</name>